<dbReference type="PANTHER" id="PTHR11806:SF0">
    <property type="entry name" value="PROTEIN MTO1 HOMOLOG, MITOCHONDRIAL"/>
    <property type="match status" value="1"/>
</dbReference>
<evidence type="ECO:0000313" key="8">
    <source>
        <dbReference type="Proteomes" id="UP000241769"/>
    </source>
</evidence>
<dbReference type="InterPro" id="IPR036188">
    <property type="entry name" value="FAD/NAD-bd_sf"/>
</dbReference>
<dbReference type="Pfam" id="PF01134">
    <property type="entry name" value="GIDA"/>
    <property type="match status" value="1"/>
</dbReference>
<feature type="non-terminal residue" evidence="7">
    <location>
        <position position="1"/>
    </location>
</feature>
<dbReference type="InterPro" id="IPR002218">
    <property type="entry name" value="MnmG-rel"/>
</dbReference>
<accession>A0A2P6MYA8</accession>
<sequence>NRGNVCKSRNSYIYPRTLQKSGRQVRSFSSFIQGVDVIVIGGGHAGCEAAAASGRMGAKTVLITQRKVKTFMFAGLMNNRDKGVLSCNPSIGGVGKGHIVKEIDALDGLMGRVADLAGIHYRVLNVTKGYAVQGPRAQMDRDIYKQSMQQELEKTPNLSILEGTVDDILEEKETSGSYVNRVKGVRLKDGREVLCGSLVLTTGTFLGGTIHCGTHSQPAGRAGEGEEGIHALAENMKKNFPLSHMRTGTPPRLHGKSIRYDDLEPQPSDAEPHPLSYLNVGHRPRETVTCHITHTTQQTHDIVRDHIHLSPKLIGNEGHGVGPRYCPSLESKVKRYPDRTHHIFLEPEGLNTDLVYPNGISTSLPADIQLSMLRTIPGLENVEMARPGYSVEYLYNDPTSLHPTLETKRVSHESTSRELNDSKVKGLYFAGQLNGSTGYEEAAGQGLYAGINAALSVGKREAFLMDRSQGYIGVMVDDLVNKGTKEPYRIFTSRSEYRLSLRPDNADQRLTAIGRQLGCVSTERNAMFNKKMEELSRYRQMLSSVSLTATAWSKHGASIDPHGVSRSGLEAIGKHRVSMDKLREIWPEQLKDMTRETERQLTIEAYYHDHLIRQEREIGVFKRDLNRSIPEDFDFGRLKSLSNEEREKLNTMKPRSIAAATSICGITPNTVLELIRFSSPRRPMNID</sequence>
<dbReference type="Pfam" id="PF21680">
    <property type="entry name" value="GIDA_C_1st"/>
    <property type="match status" value="1"/>
</dbReference>
<dbReference type="Gene3D" id="3.50.50.60">
    <property type="entry name" value="FAD/NAD(P)-binding domain"/>
    <property type="match status" value="2"/>
</dbReference>
<dbReference type="Gene3D" id="1.10.150.570">
    <property type="entry name" value="GidA associated domain, C-terminal subdomain"/>
    <property type="match status" value="1"/>
</dbReference>
<organism evidence="7 8">
    <name type="scientific">Planoprotostelium fungivorum</name>
    <dbReference type="NCBI Taxonomy" id="1890364"/>
    <lineage>
        <taxon>Eukaryota</taxon>
        <taxon>Amoebozoa</taxon>
        <taxon>Evosea</taxon>
        <taxon>Variosea</taxon>
        <taxon>Cavosteliida</taxon>
        <taxon>Cavosteliaceae</taxon>
        <taxon>Planoprotostelium</taxon>
    </lineage>
</organism>
<dbReference type="SUPFAM" id="SSF51905">
    <property type="entry name" value="FAD/NAD(P)-binding domain"/>
    <property type="match status" value="1"/>
</dbReference>
<dbReference type="FunFam" id="3.50.50.60:FF:000002">
    <property type="entry name" value="tRNA uridine 5-carboxymethylaminomethyl modification enzyme MnmG"/>
    <property type="match status" value="1"/>
</dbReference>
<protein>
    <submittedName>
        <fullName evidence="7">tRNA uridine 5-carboxymethylaminomethyl modification enzyme gidA</fullName>
    </submittedName>
</protein>
<evidence type="ECO:0000256" key="4">
    <source>
        <dbReference type="ARBA" id="ARBA00022827"/>
    </source>
</evidence>
<name>A0A2P6MYA8_9EUKA</name>
<dbReference type="SMART" id="SM01228">
    <property type="entry name" value="GIDA_assoc_3"/>
    <property type="match status" value="1"/>
</dbReference>
<evidence type="ECO:0000256" key="3">
    <source>
        <dbReference type="ARBA" id="ARBA00022630"/>
    </source>
</evidence>
<dbReference type="GO" id="GO:0050660">
    <property type="term" value="F:flavin adenine dinucleotide binding"/>
    <property type="evidence" value="ECO:0007669"/>
    <property type="project" value="InterPro"/>
</dbReference>
<comment type="caution">
    <text evidence="7">The sequence shown here is derived from an EMBL/GenBank/DDBJ whole genome shotgun (WGS) entry which is preliminary data.</text>
</comment>
<dbReference type="NCBIfam" id="TIGR00136">
    <property type="entry name" value="mnmG_gidA"/>
    <property type="match status" value="1"/>
</dbReference>
<dbReference type="Pfam" id="PF13932">
    <property type="entry name" value="SAM_GIDA_C"/>
    <property type="match status" value="1"/>
</dbReference>
<comment type="similarity">
    <text evidence="2">Belongs to the MnmG family.</text>
</comment>
<dbReference type="InterPro" id="IPR047001">
    <property type="entry name" value="MnmG_C_subdom"/>
</dbReference>
<dbReference type="PANTHER" id="PTHR11806">
    <property type="entry name" value="GLUCOSE INHIBITED DIVISION PROTEIN A"/>
    <property type="match status" value="1"/>
</dbReference>
<dbReference type="EMBL" id="MDYQ01000501">
    <property type="protein sequence ID" value="PRP74097.1"/>
    <property type="molecule type" value="Genomic_DNA"/>
</dbReference>
<dbReference type="InParanoid" id="A0A2P6MYA8"/>
<dbReference type="InterPro" id="IPR040131">
    <property type="entry name" value="MnmG_N"/>
</dbReference>
<comment type="cofactor">
    <cofactor evidence="1">
        <name>FAD</name>
        <dbReference type="ChEBI" id="CHEBI:57692"/>
    </cofactor>
</comment>
<keyword evidence="3" id="KW-0285">Flavoprotein</keyword>
<dbReference type="Proteomes" id="UP000241769">
    <property type="component" value="Unassembled WGS sequence"/>
</dbReference>
<dbReference type="InterPro" id="IPR026904">
    <property type="entry name" value="MnmG_C"/>
</dbReference>
<keyword evidence="8" id="KW-1185">Reference proteome</keyword>
<dbReference type="FunFam" id="1.10.150.570:FF:000001">
    <property type="entry name" value="tRNA uridine 5-carboxymethylaminomethyl modification enzyme MnmG"/>
    <property type="match status" value="1"/>
</dbReference>
<dbReference type="GO" id="GO:0070899">
    <property type="term" value="P:mitochondrial tRNA wobble uridine modification"/>
    <property type="evidence" value="ECO:0007669"/>
    <property type="project" value="UniProtKB-ARBA"/>
</dbReference>
<evidence type="ECO:0000256" key="1">
    <source>
        <dbReference type="ARBA" id="ARBA00001974"/>
    </source>
</evidence>
<dbReference type="STRING" id="1890364.A0A2P6MYA8"/>
<evidence type="ECO:0000259" key="5">
    <source>
        <dbReference type="SMART" id="SM01228"/>
    </source>
</evidence>
<dbReference type="AlphaFoldDB" id="A0A2P6MYA8"/>
<dbReference type="InterPro" id="IPR044920">
    <property type="entry name" value="MnmG_C_subdom_sf"/>
</dbReference>
<dbReference type="EMBL" id="MDYQ01000307">
    <property type="protein sequence ID" value="PRP76682.1"/>
    <property type="molecule type" value="Genomic_DNA"/>
</dbReference>
<evidence type="ECO:0000313" key="7">
    <source>
        <dbReference type="EMBL" id="PRP76682.1"/>
    </source>
</evidence>
<dbReference type="InterPro" id="IPR020595">
    <property type="entry name" value="MnmG-rel_CS"/>
</dbReference>
<evidence type="ECO:0000256" key="2">
    <source>
        <dbReference type="ARBA" id="ARBA00007653"/>
    </source>
</evidence>
<dbReference type="GO" id="GO:0030488">
    <property type="term" value="P:tRNA methylation"/>
    <property type="evidence" value="ECO:0007669"/>
    <property type="project" value="TreeGrafter"/>
</dbReference>
<feature type="domain" description="tRNA uridine 5-carboxymethylaminomethyl modification enzyme C-terminal subdomain" evidence="5">
    <location>
        <begin position="605"/>
        <end position="676"/>
    </location>
</feature>
<keyword evidence="4" id="KW-0274">FAD</keyword>
<evidence type="ECO:0000313" key="6">
    <source>
        <dbReference type="EMBL" id="PRP74097.1"/>
    </source>
</evidence>
<gene>
    <name evidence="7" type="ORF">PROFUN_14951</name>
    <name evidence="6" type="ORF">PROFUN_16432</name>
</gene>
<reference evidence="7 8" key="1">
    <citation type="journal article" date="2018" name="Genome Biol. Evol.">
        <title>Multiple Roots of Fruiting Body Formation in Amoebozoa.</title>
        <authorList>
            <person name="Hillmann F."/>
            <person name="Forbes G."/>
            <person name="Novohradska S."/>
            <person name="Ferling I."/>
            <person name="Riege K."/>
            <person name="Groth M."/>
            <person name="Westermann M."/>
            <person name="Marz M."/>
            <person name="Spaller T."/>
            <person name="Winckler T."/>
            <person name="Schaap P."/>
            <person name="Glockner G."/>
        </authorList>
    </citation>
    <scope>NUCLEOTIDE SEQUENCE [LARGE SCALE GENOMIC DNA]</scope>
    <source>
        <strain evidence="7 8">Jena</strain>
    </source>
</reference>
<dbReference type="OrthoDB" id="3329at2759"/>
<dbReference type="GO" id="GO:0005739">
    <property type="term" value="C:mitochondrion"/>
    <property type="evidence" value="ECO:0007669"/>
    <property type="project" value="GOC"/>
</dbReference>
<dbReference type="FunCoup" id="A0A2P6MYA8">
    <property type="interactions" value="431"/>
</dbReference>
<dbReference type="InterPro" id="IPR004416">
    <property type="entry name" value="MnmG"/>
</dbReference>
<dbReference type="InterPro" id="IPR049312">
    <property type="entry name" value="GIDA_C_N"/>
</dbReference>
<dbReference type="PROSITE" id="PS01280">
    <property type="entry name" value="GIDA_1"/>
    <property type="match status" value="1"/>
</dbReference>
<proteinExistence type="inferred from homology"/>